<dbReference type="Proteomes" id="UP001244011">
    <property type="component" value="Unassembled WGS sequence"/>
</dbReference>
<evidence type="ECO:0008006" key="4">
    <source>
        <dbReference type="Google" id="ProtNLM"/>
    </source>
</evidence>
<gene>
    <name evidence="2" type="ORF">QBC33DRAFT_534744</name>
</gene>
<proteinExistence type="predicted"/>
<name>A0AAJ0FMK9_9PEZI</name>
<dbReference type="AlphaFoldDB" id="A0AAJ0FMK9"/>
<evidence type="ECO:0000256" key="1">
    <source>
        <dbReference type="SAM" id="SignalP"/>
    </source>
</evidence>
<dbReference type="RefSeq" id="XP_060284586.1">
    <property type="nucleotide sequence ID" value="XM_060427559.1"/>
</dbReference>
<feature type="signal peptide" evidence="1">
    <location>
        <begin position="1"/>
        <end position="24"/>
    </location>
</feature>
<keyword evidence="1" id="KW-0732">Signal</keyword>
<feature type="chain" id="PRO_5042477251" description="Secreted protein" evidence="1">
    <location>
        <begin position="25"/>
        <end position="78"/>
    </location>
</feature>
<accession>A0AAJ0FMK9</accession>
<keyword evidence="3" id="KW-1185">Reference proteome</keyword>
<protein>
    <recommendedName>
        <fullName evidence="4">Secreted protein</fullName>
    </recommendedName>
</protein>
<dbReference type="GeneID" id="85310746"/>
<organism evidence="2 3">
    <name type="scientific">Phialemonium atrogriseum</name>
    <dbReference type="NCBI Taxonomy" id="1093897"/>
    <lineage>
        <taxon>Eukaryota</taxon>
        <taxon>Fungi</taxon>
        <taxon>Dikarya</taxon>
        <taxon>Ascomycota</taxon>
        <taxon>Pezizomycotina</taxon>
        <taxon>Sordariomycetes</taxon>
        <taxon>Sordariomycetidae</taxon>
        <taxon>Cephalothecales</taxon>
        <taxon>Cephalothecaceae</taxon>
        <taxon>Phialemonium</taxon>
    </lineage>
</organism>
<reference evidence="2" key="1">
    <citation type="submission" date="2023-06" db="EMBL/GenBank/DDBJ databases">
        <title>Genome-scale phylogeny and comparative genomics of the fungal order Sordariales.</title>
        <authorList>
            <consortium name="Lawrence Berkeley National Laboratory"/>
            <person name="Hensen N."/>
            <person name="Bonometti L."/>
            <person name="Westerberg I."/>
            <person name="Brannstrom I.O."/>
            <person name="Guillou S."/>
            <person name="Cros-Aarteil S."/>
            <person name="Calhoun S."/>
            <person name="Haridas S."/>
            <person name="Kuo A."/>
            <person name="Mondo S."/>
            <person name="Pangilinan J."/>
            <person name="Riley R."/>
            <person name="Labutti K."/>
            <person name="Andreopoulos B."/>
            <person name="Lipzen A."/>
            <person name="Chen C."/>
            <person name="Yanf M."/>
            <person name="Daum C."/>
            <person name="Ng V."/>
            <person name="Clum A."/>
            <person name="Steindorff A."/>
            <person name="Ohm R."/>
            <person name="Martin F."/>
            <person name="Silar P."/>
            <person name="Natvig D."/>
            <person name="Lalanne C."/>
            <person name="Gautier V."/>
            <person name="Ament-Velasquez S.L."/>
            <person name="Kruys A."/>
            <person name="Hutchinson M.I."/>
            <person name="Powell A.J."/>
            <person name="Barry K."/>
            <person name="Miller A.N."/>
            <person name="Grigoriev I.V."/>
            <person name="Debuchy R."/>
            <person name="Gladieux P."/>
            <person name="Thoren M.H."/>
            <person name="Johannesson H."/>
        </authorList>
    </citation>
    <scope>NUCLEOTIDE SEQUENCE</scope>
    <source>
        <strain evidence="2">8032-3</strain>
    </source>
</reference>
<sequence length="78" mass="8704">MFETVPALLSHWTIALHALMRTLALLFSNPQCYKERSLPQSNPSISSLCAPVGQGGIFVVKVRREVRPCFAPRHNNCP</sequence>
<comment type="caution">
    <text evidence="2">The sequence shown here is derived from an EMBL/GenBank/DDBJ whole genome shotgun (WGS) entry which is preliminary data.</text>
</comment>
<evidence type="ECO:0000313" key="2">
    <source>
        <dbReference type="EMBL" id="KAK1768373.1"/>
    </source>
</evidence>
<evidence type="ECO:0000313" key="3">
    <source>
        <dbReference type="Proteomes" id="UP001244011"/>
    </source>
</evidence>
<dbReference type="EMBL" id="MU839005">
    <property type="protein sequence ID" value="KAK1768373.1"/>
    <property type="molecule type" value="Genomic_DNA"/>
</dbReference>